<dbReference type="Pfam" id="PF02302">
    <property type="entry name" value="PTS_IIB"/>
    <property type="match status" value="1"/>
</dbReference>
<accession>A0A9D2MF07</accession>
<dbReference type="InterPro" id="IPR036095">
    <property type="entry name" value="PTS_EIIB-like_sf"/>
</dbReference>
<dbReference type="CDD" id="cd05564">
    <property type="entry name" value="PTS_IIB_chitobiose_lichenan"/>
    <property type="match status" value="1"/>
</dbReference>
<keyword evidence="4" id="KW-0808">Transferase</keyword>
<comment type="caution">
    <text evidence="9">The sequence shown here is derived from an EMBL/GenBank/DDBJ whole genome shotgun (WGS) entry which is preliminary data.</text>
</comment>
<sequence>MTKIILLCAAGMSTSALVRKMQDAAKADNYECEISAHPVADASNYADADIILLGPQVRYRLKDVQGQLPGNKVEIIDMKDYGMMNGKAVLDHVRKVLEG</sequence>
<dbReference type="PANTHER" id="PTHR34581">
    <property type="entry name" value="PTS SYSTEM N,N'-DIACETYLCHITOBIOSE-SPECIFIC EIIB COMPONENT"/>
    <property type="match status" value="1"/>
</dbReference>
<dbReference type="Proteomes" id="UP000824211">
    <property type="component" value="Unassembled WGS sequence"/>
</dbReference>
<keyword evidence="6" id="KW-0418">Kinase</keyword>
<dbReference type="AlphaFoldDB" id="A0A9D2MF07"/>
<dbReference type="EMBL" id="DWXX01000078">
    <property type="protein sequence ID" value="HJB58883.1"/>
    <property type="molecule type" value="Genomic_DNA"/>
</dbReference>
<evidence type="ECO:0000313" key="10">
    <source>
        <dbReference type="Proteomes" id="UP000824211"/>
    </source>
</evidence>
<feature type="domain" description="PTS EIIB type-3" evidence="8">
    <location>
        <begin position="1"/>
        <end position="99"/>
    </location>
</feature>
<protein>
    <submittedName>
        <fullName evidence="9">PTS sugar transporter subunit IIB</fullName>
    </submittedName>
</protein>
<evidence type="ECO:0000256" key="6">
    <source>
        <dbReference type="ARBA" id="ARBA00022777"/>
    </source>
</evidence>
<evidence type="ECO:0000256" key="5">
    <source>
        <dbReference type="ARBA" id="ARBA00022683"/>
    </source>
</evidence>
<reference evidence="9" key="2">
    <citation type="submission" date="2021-04" db="EMBL/GenBank/DDBJ databases">
        <authorList>
            <person name="Gilroy R."/>
        </authorList>
    </citation>
    <scope>NUCLEOTIDE SEQUENCE</scope>
    <source>
        <strain evidence="9">ChiHjej9B8-13557</strain>
    </source>
</reference>
<dbReference type="GO" id="GO:0009401">
    <property type="term" value="P:phosphoenolpyruvate-dependent sugar phosphotransferase system"/>
    <property type="evidence" value="ECO:0007669"/>
    <property type="project" value="UniProtKB-KW"/>
</dbReference>
<dbReference type="SUPFAM" id="SSF52794">
    <property type="entry name" value="PTS system IIB component-like"/>
    <property type="match status" value="1"/>
</dbReference>
<keyword evidence="3 9" id="KW-0762">Sugar transport</keyword>
<dbReference type="InterPro" id="IPR013012">
    <property type="entry name" value="PTS_EIIB_3"/>
</dbReference>
<dbReference type="PROSITE" id="PS51100">
    <property type="entry name" value="PTS_EIIB_TYPE_3"/>
    <property type="match status" value="1"/>
</dbReference>
<dbReference type="InterPro" id="IPR051819">
    <property type="entry name" value="PTS_sugar-specific_EIIB"/>
</dbReference>
<dbReference type="PANTHER" id="PTHR34581:SF2">
    <property type="entry name" value="PTS SYSTEM N,N'-DIACETYLCHITOBIOSE-SPECIFIC EIIB COMPONENT"/>
    <property type="match status" value="1"/>
</dbReference>
<evidence type="ECO:0000256" key="2">
    <source>
        <dbReference type="ARBA" id="ARBA00022553"/>
    </source>
</evidence>
<dbReference type="GO" id="GO:0016301">
    <property type="term" value="F:kinase activity"/>
    <property type="evidence" value="ECO:0007669"/>
    <property type="project" value="UniProtKB-KW"/>
</dbReference>
<evidence type="ECO:0000256" key="4">
    <source>
        <dbReference type="ARBA" id="ARBA00022679"/>
    </source>
</evidence>
<keyword evidence="5" id="KW-0598">Phosphotransferase system</keyword>
<evidence type="ECO:0000313" key="9">
    <source>
        <dbReference type="EMBL" id="HJB58883.1"/>
    </source>
</evidence>
<name>A0A9D2MF07_9FIRM</name>
<dbReference type="GO" id="GO:0008982">
    <property type="term" value="F:protein-N(PI)-phosphohistidine-sugar phosphotransferase activity"/>
    <property type="evidence" value="ECO:0007669"/>
    <property type="project" value="InterPro"/>
</dbReference>
<reference evidence="9" key="1">
    <citation type="journal article" date="2021" name="PeerJ">
        <title>Extensive microbial diversity within the chicken gut microbiome revealed by metagenomics and culture.</title>
        <authorList>
            <person name="Gilroy R."/>
            <person name="Ravi A."/>
            <person name="Getino M."/>
            <person name="Pursley I."/>
            <person name="Horton D.L."/>
            <person name="Alikhan N.F."/>
            <person name="Baker D."/>
            <person name="Gharbi K."/>
            <person name="Hall N."/>
            <person name="Watson M."/>
            <person name="Adriaenssens E.M."/>
            <person name="Foster-Nyarko E."/>
            <person name="Jarju S."/>
            <person name="Secka A."/>
            <person name="Antonio M."/>
            <person name="Oren A."/>
            <person name="Chaudhuri R.R."/>
            <person name="La Ragione R."/>
            <person name="Hildebrand F."/>
            <person name="Pallen M.J."/>
        </authorList>
    </citation>
    <scope>NUCLEOTIDE SEQUENCE</scope>
    <source>
        <strain evidence="9">ChiHjej9B8-13557</strain>
    </source>
</reference>
<dbReference type="Gene3D" id="3.40.50.2300">
    <property type="match status" value="1"/>
</dbReference>
<dbReference type="InterPro" id="IPR003501">
    <property type="entry name" value="PTS_EIIB_2/3"/>
</dbReference>
<keyword evidence="1" id="KW-0813">Transport</keyword>
<evidence type="ECO:0000256" key="1">
    <source>
        <dbReference type="ARBA" id="ARBA00022448"/>
    </source>
</evidence>
<gene>
    <name evidence="9" type="ORF">H9771_04375</name>
</gene>
<evidence type="ECO:0000256" key="3">
    <source>
        <dbReference type="ARBA" id="ARBA00022597"/>
    </source>
</evidence>
<proteinExistence type="predicted"/>
<keyword evidence="2" id="KW-0597">Phosphoprotein</keyword>
<organism evidence="9 10">
    <name type="scientific">Candidatus Faecalibacterium faecipullorum</name>
    <dbReference type="NCBI Taxonomy" id="2838578"/>
    <lineage>
        <taxon>Bacteria</taxon>
        <taxon>Bacillati</taxon>
        <taxon>Bacillota</taxon>
        <taxon>Clostridia</taxon>
        <taxon>Eubacteriales</taxon>
        <taxon>Oscillospiraceae</taxon>
        <taxon>Faecalibacterium</taxon>
    </lineage>
</organism>
<evidence type="ECO:0000259" key="8">
    <source>
        <dbReference type="PROSITE" id="PS51100"/>
    </source>
</evidence>
<evidence type="ECO:0000256" key="7">
    <source>
        <dbReference type="PROSITE-ProRule" id="PRU00423"/>
    </source>
</evidence>
<feature type="modified residue" description="Phosphocysteine; by EIIA" evidence="7">
    <location>
        <position position="8"/>
    </location>
</feature>